<evidence type="ECO:0000256" key="2">
    <source>
        <dbReference type="SAM" id="MobiDB-lite"/>
    </source>
</evidence>
<dbReference type="Proteomes" id="UP000530660">
    <property type="component" value="Unassembled WGS sequence"/>
</dbReference>
<evidence type="ECO:0000256" key="1">
    <source>
        <dbReference type="SAM" id="Coils"/>
    </source>
</evidence>
<keyword evidence="1" id="KW-0175">Coiled coil</keyword>
<evidence type="ECO:0000313" key="4">
    <source>
        <dbReference type="Proteomes" id="UP000530660"/>
    </source>
</evidence>
<feature type="compositionally biased region" description="Low complexity" evidence="2">
    <location>
        <begin position="184"/>
        <end position="194"/>
    </location>
</feature>
<protein>
    <submittedName>
        <fullName evidence="3">Uncharacterized protein</fullName>
    </submittedName>
</protein>
<feature type="coiled-coil region" evidence="1">
    <location>
        <begin position="435"/>
        <end position="469"/>
    </location>
</feature>
<dbReference type="AlphaFoldDB" id="A0A7J7IQM0"/>
<gene>
    <name evidence="3" type="ORF">F1559_004973</name>
</gene>
<accession>A0A7J7IQM0</accession>
<comment type="caution">
    <text evidence="3">The sequence shown here is derived from an EMBL/GenBank/DDBJ whole genome shotgun (WGS) entry which is preliminary data.</text>
</comment>
<reference evidence="3 4" key="1">
    <citation type="journal article" date="2020" name="J. Phycol.">
        <title>Comparative genome analysis reveals Cyanidiococcus gen. nov., a new extremophilic red algal genus sister to Cyanidioschyzon (Cyanidioschyzonaceae, Rhodophyta).</title>
        <authorList>
            <person name="Liu S.-L."/>
            <person name="Chiang Y.-R."/>
            <person name="Yoon H.S."/>
            <person name="Fu H.-Y."/>
        </authorList>
    </citation>
    <scope>NUCLEOTIDE SEQUENCE [LARGE SCALE GENOMIC DNA]</scope>
    <source>
        <strain evidence="3 4">THAL066</strain>
    </source>
</reference>
<name>A0A7J7IQM0_9RHOD</name>
<keyword evidence="4" id="KW-1185">Reference proteome</keyword>
<proteinExistence type="predicted"/>
<feature type="region of interest" description="Disordered" evidence="2">
    <location>
        <begin position="18"/>
        <end position="39"/>
    </location>
</feature>
<feature type="coiled-coil region" evidence="1">
    <location>
        <begin position="214"/>
        <end position="402"/>
    </location>
</feature>
<dbReference type="EMBL" id="VWRR01000002">
    <property type="protein sequence ID" value="KAF6005040.1"/>
    <property type="molecule type" value="Genomic_DNA"/>
</dbReference>
<organism evidence="3 4">
    <name type="scientific">Cyanidiococcus yangmingshanensis</name>
    <dbReference type="NCBI Taxonomy" id="2690220"/>
    <lineage>
        <taxon>Eukaryota</taxon>
        <taxon>Rhodophyta</taxon>
        <taxon>Bangiophyceae</taxon>
        <taxon>Cyanidiales</taxon>
        <taxon>Cyanidiaceae</taxon>
        <taxon>Cyanidiococcus</taxon>
    </lineage>
</organism>
<sequence length="485" mass="55315">MSSFNERVFGSVQRKLRYSDASSTDSSVHPVGGESPTLSCILREHTAELRREAPKRIDKEQPLVRRSALSDKTNCLEKVPQNEYAAQLHSAQKAKATTTTLKSGSLGSLQLRDRRDMCRDHTEKEVQNLGTRRAGNELQGPSRIKLVTERQPTPLLPQPLVSLLSARARDRDSSTDGESGPMQSRNSSTSSSSARSRHQCAQLDLEIAKRDALIASLQRRCAQLEMDVADDRQLEQLLDEYREKLDAAAEENRFLEEALKEERQNQSALREKIASYKERLAEWPAKLAAEIRALESQHGHHAKEAHLLVQRLEAEKRQLQDELQRSWDVVANLRSELARSQEEATRKQAQHVRRECEQTYRRALMELETQFDVYRQEAKRALERWETRCIDMEREHRELTELVAHYRSKSDELALSCSALEQRLRDQETHSAALLQRKSATVNQLESEVEALQNRIGDLQAVIDELEMRAGVGSGGTRKSRFLPA</sequence>
<dbReference type="OrthoDB" id="10485522at2759"/>
<evidence type="ECO:0000313" key="3">
    <source>
        <dbReference type="EMBL" id="KAF6005040.1"/>
    </source>
</evidence>
<feature type="region of interest" description="Disordered" evidence="2">
    <location>
        <begin position="123"/>
        <end position="196"/>
    </location>
</feature>